<dbReference type="AlphaFoldDB" id="A0A6N4SRV4"/>
<sequence>MKRSFMHLLYKIQKIKPNLLRLITHTSFQFLHRKQFQKQPEFLFYPYTKDEI</sequence>
<name>A0A6N4SRV4_CYTH3</name>
<organism evidence="1 2">
    <name type="scientific">Cytophaga hutchinsonii (strain ATCC 33406 / DSM 1761 / CIP 103989 / NBRC 15051 / NCIMB 9469 / D465)</name>
    <dbReference type="NCBI Taxonomy" id="269798"/>
    <lineage>
        <taxon>Bacteria</taxon>
        <taxon>Pseudomonadati</taxon>
        <taxon>Bacteroidota</taxon>
        <taxon>Cytophagia</taxon>
        <taxon>Cytophagales</taxon>
        <taxon>Cytophagaceae</taxon>
        <taxon>Cytophaga</taxon>
    </lineage>
</organism>
<dbReference type="Proteomes" id="UP000001822">
    <property type="component" value="Chromosome"/>
</dbReference>
<accession>A0A6N4SRV4</accession>
<protein>
    <submittedName>
        <fullName evidence="1">Uncharacterized protein</fullName>
    </submittedName>
</protein>
<evidence type="ECO:0000313" key="2">
    <source>
        <dbReference type="Proteomes" id="UP000001822"/>
    </source>
</evidence>
<dbReference type="EMBL" id="CP000383">
    <property type="protein sequence ID" value="ABG59016.1"/>
    <property type="molecule type" value="Genomic_DNA"/>
</dbReference>
<evidence type="ECO:0000313" key="1">
    <source>
        <dbReference type="EMBL" id="ABG59016.1"/>
    </source>
</evidence>
<keyword evidence="2" id="KW-1185">Reference proteome</keyword>
<dbReference type="KEGG" id="chu:CHU_1749"/>
<reference evidence="1 2" key="1">
    <citation type="journal article" date="2007" name="Appl. Environ. Microbiol.">
        <title>Genome sequence of the cellulolytic gliding bacterium Cytophaga hutchinsonii.</title>
        <authorList>
            <person name="Xie G."/>
            <person name="Bruce D.C."/>
            <person name="Challacombe J.F."/>
            <person name="Chertkov O."/>
            <person name="Detter J.C."/>
            <person name="Gilna P."/>
            <person name="Han C.S."/>
            <person name="Lucas S."/>
            <person name="Misra M."/>
            <person name="Myers G.L."/>
            <person name="Richardson P."/>
            <person name="Tapia R."/>
            <person name="Thayer N."/>
            <person name="Thompson L.S."/>
            <person name="Brettin T.S."/>
            <person name="Henrissat B."/>
            <person name="Wilson D.B."/>
            <person name="McBride M.J."/>
        </authorList>
    </citation>
    <scope>NUCLEOTIDE SEQUENCE [LARGE SCALE GENOMIC DNA]</scope>
    <source>
        <strain evidence="2">ATCC 33406 / DSM 1761 / CIP 103989 / NBRC 15051 / NCIMB 9469 / D465</strain>
    </source>
</reference>
<proteinExistence type="predicted"/>
<gene>
    <name evidence="1" type="ordered locus">CHU_1749</name>
</gene>